<organism evidence="7 8">
    <name type="scientific">Sedimenticola thiotaurini</name>
    <dbReference type="NCBI Taxonomy" id="1543721"/>
    <lineage>
        <taxon>Bacteria</taxon>
        <taxon>Pseudomonadati</taxon>
        <taxon>Pseudomonadota</taxon>
        <taxon>Gammaproteobacteria</taxon>
        <taxon>Chromatiales</taxon>
        <taxon>Sedimenticolaceae</taxon>
        <taxon>Sedimenticola</taxon>
    </lineage>
</organism>
<dbReference type="PANTHER" id="PTHR30521:SF5">
    <property type="entry name" value="BLR4509 PROTEIN"/>
    <property type="match status" value="1"/>
</dbReference>
<evidence type="ECO:0000256" key="3">
    <source>
        <dbReference type="ARBA" id="ARBA00022723"/>
    </source>
</evidence>
<evidence type="ECO:0000256" key="1">
    <source>
        <dbReference type="ARBA" id="ARBA00001970"/>
    </source>
</evidence>
<proteinExistence type="predicted"/>
<keyword evidence="4" id="KW-0560">Oxidoreductase</keyword>
<evidence type="ECO:0000313" key="8">
    <source>
        <dbReference type="Proteomes" id="UP000317355"/>
    </source>
</evidence>
<keyword evidence="5" id="KW-0408">Iron</keyword>
<sequence>MHRPAAPEYGDIQALARFGHGGLKEARFLLLAIVDAVRACEWIRGASVNSAEWSESPPQTALQIAISAEGLRELGVCDDLIEQFSDEFIVGMSADSNRSRRLGDVADNAPDQWAWGGSADAVPHLLLMLYAKTDQLTTWSENVLDQCFGEAFKIIADLDTTDNDSIEPFGFTDGISQPDIDWGREQSTDLHQRDRFSNLLSLGELLLGYPNEYGQYTERPLIDPASDPQSLLLPTAEEQPHLRDLGRNGSYLVMRQLHQDVPAFWKFMDQQAQGDHEKREQLASSMVGRQRDGTPLVERVVQPIEGIKTSGKQAVLNQFNFDNDPHGQQCPVGSHIRRSNPRTGDFPPGVTGLLSRLVRIFGFGRKHPGDDLIASTRFHRLLRRGRAYGEQLSEEEALKPEVQQVERGLHFICLVANISRQFEFVQNAWSMGAKFGGIQNETDPLLGNRQPLSNGASTNHFSQPDADGPAHCTHGMPQFVTVQGGAYFFMPGIRALRYMASFSNARGRAES</sequence>
<feature type="compositionally biased region" description="Polar residues" evidence="6">
    <location>
        <begin position="450"/>
        <end position="462"/>
    </location>
</feature>
<dbReference type="InterPro" id="IPR006314">
    <property type="entry name" value="Dyp_peroxidase"/>
</dbReference>
<dbReference type="GO" id="GO:0020037">
    <property type="term" value="F:heme binding"/>
    <property type="evidence" value="ECO:0007669"/>
    <property type="project" value="InterPro"/>
</dbReference>
<protein>
    <submittedName>
        <fullName evidence="7">Peroxidase</fullName>
    </submittedName>
</protein>
<dbReference type="EMBL" id="VMRY01000014">
    <property type="protein sequence ID" value="TVT57538.1"/>
    <property type="molecule type" value="Genomic_DNA"/>
</dbReference>
<dbReference type="Proteomes" id="UP000317355">
    <property type="component" value="Unassembled WGS sequence"/>
</dbReference>
<feature type="region of interest" description="Disordered" evidence="6">
    <location>
        <begin position="447"/>
        <end position="472"/>
    </location>
</feature>
<evidence type="ECO:0000313" key="7">
    <source>
        <dbReference type="EMBL" id="TVT57538.1"/>
    </source>
</evidence>
<dbReference type="GO" id="GO:0005829">
    <property type="term" value="C:cytosol"/>
    <property type="evidence" value="ECO:0007669"/>
    <property type="project" value="TreeGrafter"/>
</dbReference>
<comment type="cofactor">
    <cofactor evidence="1">
        <name>heme b</name>
        <dbReference type="ChEBI" id="CHEBI:60344"/>
    </cofactor>
</comment>
<dbReference type="SUPFAM" id="SSF54909">
    <property type="entry name" value="Dimeric alpha+beta barrel"/>
    <property type="match status" value="1"/>
</dbReference>
<dbReference type="GO" id="GO:0004601">
    <property type="term" value="F:peroxidase activity"/>
    <property type="evidence" value="ECO:0007669"/>
    <property type="project" value="UniProtKB-KW"/>
</dbReference>
<dbReference type="InterPro" id="IPR011008">
    <property type="entry name" value="Dimeric_a/b-barrel"/>
</dbReference>
<evidence type="ECO:0000256" key="4">
    <source>
        <dbReference type="ARBA" id="ARBA00023002"/>
    </source>
</evidence>
<name>A0A558D945_9GAMM</name>
<evidence type="ECO:0000256" key="2">
    <source>
        <dbReference type="ARBA" id="ARBA00022559"/>
    </source>
</evidence>
<evidence type="ECO:0000256" key="6">
    <source>
        <dbReference type="SAM" id="MobiDB-lite"/>
    </source>
</evidence>
<comment type="caution">
    <text evidence="7">The sequence shown here is derived from an EMBL/GenBank/DDBJ whole genome shotgun (WGS) entry which is preliminary data.</text>
</comment>
<dbReference type="GO" id="GO:0046872">
    <property type="term" value="F:metal ion binding"/>
    <property type="evidence" value="ECO:0007669"/>
    <property type="project" value="UniProtKB-KW"/>
</dbReference>
<keyword evidence="2 7" id="KW-0575">Peroxidase</keyword>
<keyword evidence="3" id="KW-0479">Metal-binding</keyword>
<accession>A0A558D945</accession>
<dbReference type="PROSITE" id="PS51404">
    <property type="entry name" value="DYP_PEROXIDASE"/>
    <property type="match status" value="1"/>
</dbReference>
<evidence type="ECO:0000256" key="5">
    <source>
        <dbReference type="ARBA" id="ARBA00023004"/>
    </source>
</evidence>
<dbReference type="PANTHER" id="PTHR30521">
    <property type="entry name" value="DEFERROCHELATASE/PEROXIDASE"/>
    <property type="match status" value="1"/>
</dbReference>
<dbReference type="AlphaFoldDB" id="A0A558D945"/>
<reference evidence="7 8" key="1">
    <citation type="submission" date="2019-07" db="EMBL/GenBank/DDBJ databases">
        <title>The pathways for chlorine oxyanion respiration interact through the shared metabolite chlorate.</title>
        <authorList>
            <person name="Barnum T.P."/>
            <person name="Cheng Y."/>
            <person name="Hill K.A."/>
            <person name="Lucas L.N."/>
            <person name="Carlson H.K."/>
            <person name="Coates J.D."/>
        </authorList>
    </citation>
    <scope>NUCLEOTIDE SEQUENCE [LARGE SCALE GENOMIC DNA]</scope>
    <source>
        <strain evidence="7">BK-3</strain>
    </source>
</reference>
<gene>
    <name evidence="7" type="ORF">FHK82_05835</name>
</gene>